<evidence type="ECO:0000256" key="1">
    <source>
        <dbReference type="ARBA" id="ARBA00022962"/>
    </source>
</evidence>
<dbReference type="RefSeq" id="WP_109894427.1">
    <property type="nucleotide sequence ID" value="NZ_CP029550.1"/>
</dbReference>
<dbReference type="CDD" id="cd01743">
    <property type="entry name" value="GATase1_Anthranilate_Synthase"/>
    <property type="match status" value="1"/>
</dbReference>
<dbReference type="InterPro" id="IPR029062">
    <property type="entry name" value="Class_I_gatase-like"/>
</dbReference>
<dbReference type="PRINTS" id="PR00097">
    <property type="entry name" value="ANTSNTHASEII"/>
</dbReference>
<dbReference type="PANTHER" id="PTHR43418">
    <property type="entry name" value="MULTIFUNCTIONAL TRYPTOPHAN BIOSYNTHESIS PROTEIN-RELATED"/>
    <property type="match status" value="1"/>
</dbReference>
<dbReference type="KEGG" id="mets:DK389_27275"/>
<dbReference type="Gene3D" id="3.40.50.880">
    <property type="match status" value="1"/>
</dbReference>
<keyword evidence="4" id="KW-1185">Reference proteome</keyword>
<dbReference type="InterPro" id="IPR006221">
    <property type="entry name" value="TrpG/PapA_dom"/>
</dbReference>
<dbReference type="PANTHER" id="PTHR43418:SF4">
    <property type="entry name" value="MULTIFUNCTIONAL TRYPTOPHAN BIOSYNTHESIS PROTEIN"/>
    <property type="match status" value="1"/>
</dbReference>
<dbReference type="GO" id="GO:0004049">
    <property type="term" value="F:anthranilate synthase activity"/>
    <property type="evidence" value="ECO:0007669"/>
    <property type="project" value="TreeGrafter"/>
</dbReference>
<accession>A0A2U8WBJ9</accession>
<dbReference type="Pfam" id="PF00117">
    <property type="entry name" value="GATase"/>
    <property type="match status" value="1"/>
</dbReference>
<dbReference type="PRINTS" id="PR00096">
    <property type="entry name" value="GATASE"/>
</dbReference>
<dbReference type="InterPro" id="IPR050472">
    <property type="entry name" value="Anth_synth/Amidotransfase"/>
</dbReference>
<evidence type="ECO:0000259" key="2">
    <source>
        <dbReference type="Pfam" id="PF00117"/>
    </source>
</evidence>
<name>A0A2U8WBJ9_9HYPH</name>
<gene>
    <name evidence="3" type="ORF">DK389_27275</name>
</gene>
<sequence>MILVIDNYDSFVFNVVRYLEELGAEVRVARNDALDVAGIRALEPEAVVVSPGPCTPAEAGISLPAIRELSGEVPILGVCLGHQAIGAAFGGKVERALRPLHGQATPVSHGGRALFTGLPAPMQVGRYHSLIVTPQPGMERHLSVDAVSAEGEVMALSHRTHPTWGIQFHPESVLTENGHALFDNFLGLARDWRAGKKAGGEHPAARAPGDAVA</sequence>
<dbReference type="GO" id="GO:0005829">
    <property type="term" value="C:cytosol"/>
    <property type="evidence" value="ECO:0007669"/>
    <property type="project" value="TreeGrafter"/>
</dbReference>
<dbReference type="OrthoDB" id="9803598at2"/>
<reference evidence="4" key="1">
    <citation type="submission" date="2018-05" db="EMBL/GenBank/DDBJ databases">
        <title>Complete Genome Sequence of Methylobacterium sp. 17SD2-17.</title>
        <authorList>
            <person name="Srinivasan S."/>
        </authorList>
    </citation>
    <scope>NUCLEOTIDE SEQUENCE [LARGE SCALE GENOMIC DNA]</scope>
    <source>
        <strain evidence="4">17SD2-17</strain>
    </source>
</reference>
<dbReference type="Proteomes" id="UP000245926">
    <property type="component" value="Chromosome"/>
</dbReference>
<keyword evidence="1" id="KW-0315">Glutamine amidotransferase</keyword>
<dbReference type="GO" id="GO:0000162">
    <property type="term" value="P:L-tryptophan biosynthetic process"/>
    <property type="evidence" value="ECO:0007669"/>
    <property type="project" value="TreeGrafter"/>
</dbReference>
<dbReference type="InterPro" id="IPR017926">
    <property type="entry name" value="GATASE"/>
</dbReference>
<dbReference type="EMBL" id="CP029550">
    <property type="protein sequence ID" value="AWN43535.1"/>
    <property type="molecule type" value="Genomic_DNA"/>
</dbReference>
<protein>
    <submittedName>
        <fullName evidence="3">Aminodeoxychorismate/anthranilate synthase component II</fullName>
    </submittedName>
</protein>
<evidence type="ECO:0000313" key="4">
    <source>
        <dbReference type="Proteomes" id="UP000245926"/>
    </source>
</evidence>
<dbReference type="NCBIfam" id="TIGR00566">
    <property type="entry name" value="trpG_papA"/>
    <property type="match status" value="1"/>
</dbReference>
<dbReference type="FunFam" id="3.40.50.880:FF:000003">
    <property type="entry name" value="Anthranilate synthase component II"/>
    <property type="match status" value="1"/>
</dbReference>
<dbReference type="AlphaFoldDB" id="A0A2U8WBJ9"/>
<evidence type="ECO:0000313" key="3">
    <source>
        <dbReference type="EMBL" id="AWN43535.1"/>
    </source>
</evidence>
<dbReference type="SUPFAM" id="SSF52317">
    <property type="entry name" value="Class I glutamine amidotransferase-like"/>
    <property type="match status" value="1"/>
</dbReference>
<organism evidence="3 4">
    <name type="scientific">Methylobacterium durans</name>
    <dbReference type="NCBI Taxonomy" id="2202825"/>
    <lineage>
        <taxon>Bacteria</taxon>
        <taxon>Pseudomonadati</taxon>
        <taxon>Pseudomonadota</taxon>
        <taxon>Alphaproteobacteria</taxon>
        <taxon>Hyphomicrobiales</taxon>
        <taxon>Methylobacteriaceae</taxon>
        <taxon>Methylobacterium</taxon>
    </lineage>
</organism>
<dbReference type="PRINTS" id="PR00099">
    <property type="entry name" value="CPSGATASE"/>
</dbReference>
<feature type="domain" description="Glutamine amidotransferase" evidence="2">
    <location>
        <begin position="3"/>
        <end position="186"/>
    </location>
</feature>
<proteinExistence type="predicted"/>
<dbReference type="PROSITE" id="PS51273">
    <property type="entry name" value="GATASE_TYPE_1"/>
    <property type="match status" value="1"/>
</dbReference>